<dbReference type="Proteomes" id="UP000321570">
    <property type="component" value="Unassembled WGS sequence"/>
</dbReference>
<protein>
    <submittedName>
        <fullName evidence="1">Uncharacterized protein</fullName>
    </submittedName>
</protein>
<organism evidence="1 2">
    <name type="scientific">Hymenolepis diminuta</name>
    <name type="common">Rat tapeworm</name>
    <dbReference type="NCBI Taxonomy" id="6216"/>
    <lineage>
        <taxon>Eukaryota</taxon>
        <taxon>Metazoa</taxon>
        <taxon>Spiralia</taxon>
        <taxon>Lophotrochozoa</taxon>
        <taxon>Platyhelminthes</taxon>
        <taxon>Cestoda</taxon>
        <taxon>Eucestoda</taxon>
        <taxon>Cyclophyllidea</taxon>
        <taxon>Hymenolepididae</taxon>
        <taxon>Hymenolepis</taxon>
    </lineage>
</organism>
<dbReference type="AlphaFoldDB" id="A0A564Z8F7"/>
<evidence type="ECO:0000313" key="1">
    <source>
        <dbReference type="EMBL" id="VUZ55619.1"/>
    </source>
</evidence>
<keyword evidence="2" id="KW-1185">Reference proteome</keyword>
<reference evidence="1 2" key="1">
    <citation type="submission" date="2019-07" db="EMBL/GenBank/DDBJ databases">
        <authorList>
            <person name="Jastrzebski P J."/>
            <person name="Paukszto L."/>
            <person name="Jastrzebski P J."/>
        </authorList>
    </citation>
    <scope>NUCLEOTIDE SEQUENCE [LARGE SCALE GENOMIC DNA]</scope>
    <source>
        <strain evidence="1 2">WMS-il1</strain>
    </source>
</reference>
<proteinExistence type="predicted"/>
<accession>A0A564Z8F7</accession>
<sequence length="65" mass="7196">MCPQLAYFSSIGIGKHNLDDSSRHRLVDLSIKHIGTRDIMGQSACSACCHINFNVKCENHPLAIK</sequence>
<evidence type="ECO:0000313" key="2">
    <source>
        <dbReference type="Proteomes" id="UP000321570"/>
    </source>
</evidence>
<name>A0A564Z8F7_HYMDI</name>
<gene>
    <name evidence="1" type="ORF">WMSIL1_LOCUS13442</name>
</gene>
<dbReference type="EMBL" id="CABIJS010000696">
    <property type="protein sequence ID" value="VUZ55619.1"/>
    <property type="molecule type" value="Genomic_DNA"/>
</dbReference>